<comment type="caution">
    <text evidence="1">The sequence shown here is derived from an EMBL/GenBank/DDBJ whole genome shotgun (WGS) entry which is preliminary data.</text>
</comment>
<keyword evidence="2" id="KW-1185">Reference proteome</keyword>
<gene>
    <name evidence="1" type="ORF">HNQ70_003328</name>
</gene>
<evidence type="ECO:0000313" key="2">
    <source>
        <dbReference type="Proteomes" id="UP000532440"/>
    </source>
</evidence>
<accession>A0A7W8HLH2</accession>
<dbReference type="EMBL" id="JACHGB010000006">
    <property type="protein sequence ID" value="MBB5273300.1"/>
    <property type="molecule type" value="Genomic_DNA"/>
</dbReference>
<reference evidence="1 2" key="1">
    <citation type="submission" date="2020-08" db="EMBL/GenBank/DDBJ databases">
        <title>Genomic Encyclopedia of Type Strains, Phase IV (KMG-IV): sequencing the most valuable type-strain genomes for metagenomic binning, comparative biology and taxonomic classification.</title>
        <authorList>
            <person name="Goeker M."/>
        </authorList>
    </citation>
    <scope>NUCLEOTIDE SEQUENCE [LARGE SCALE GENOMIC DNA]</scope>
    <source>
        <strain evidence="1 2">DSM 29781</strain>
    </source>
</reference>
<protein>
    <submittedName>
        <fullName evidence="1">Uncharacterized protein</fullName>
    </submittedName>
</protein>
<sequence>MPPPPIPLLPGPWRPLTPGHAAGFSLRLAALLAQAHTHEGLAPHHRVTNLRAMPLSFYPGWAVVEGEALVEPGLSGTFDVLYGPGLMWLIDGESRVLNDLNAGSVPRDLARYLAAGAIQGTGDTGSPHAHDAAGFIASPLRGLDDPATGADFLRFYCACVWGEEGPFMPVESAGSPVLHGLDAHDSGWLGRLRPLVVSRDGDELVAEGVIAYGRSLFEARLRVRDGRVRMEDDAPIAADVLPERVNAAPLRDLRRTQE</sequence>
<dbReference type="RefSeq" id="WP_183969720.1">
    <property type="nucleotide sequence ID" value="NZ_BAABEW010000024.1"/>
</dbReference>
<evidence type="ECO:0000313" key="1">
    <source>
        <dbReference type="EMBL" id="MBB5273300.1"/>
    </source>
</evidence>
<proteinExistence type="predicted"/>
<dbReference type="AlphaFoldDB" id="A0A7W8HLH2"/>
<name>A0A7W8HLH2_9BURK</name>
<organism evidence="1 2">
    <name type="scientific">Quisquiliibacterium transsilvanicum</name>
    <dbReference type="NCBI Taxonomy" id="1549638"/>
    <lineage>
        <taxon>Bacteria</taxon>
        <taxon>Pseudomonadati</taxon>
        <taxon>Pseudomonadota</taxon>
        <taxon>Betaproteobacteria</taxon>
        <taxon>Burkholderiales</taxon>
        <taxon>Burkholderiaceae</taxon>
        <taxon>Quisquiliibacterium</taxon>
    </lineage>
</organism>
<dbReference type="Proteomes" id="UP000532440">
    <property type="component" value="Unassembled WGS sequence"/>
</dbReference>